<organism evidence="2 3">
    <name type="scientific">Pleurotus ostreatus (strain PC15)</name>
    <name type="common">Oyster mushroom</name>
    <dbReference type="NCBI Taxonomy" id="1137138"/>
    <lineage>
        <taxon>Eukaryota</taxon>
        <taxon>Fungi</taxon>
        <taxon>Dikarya</taxon>
        <taxon>Basidiomycota</taxon>
        <taxon>Agaricomycotina</taxon>
        <taxon>Agaricomycetes</taxon>
        <taxon>Agaricomycetidae</taxon>
        <taxon>Agaricales</taxon>
        <taxon>Pleurotineae</taxon>
        <taxon>Pleurotaceae</taxon>
        <taxon>Pleurotus</taxon>
    </lineage>
</organism>
<name>A0A067NP11_PLEO1</name>
<evidence type="ECO:0000313" key="2">
    <source>
        <dbReference type="EMBL" id="KDQ29689.1"/>
    </source>
</evidence>
<feature type="compositionally biased region" description="Basic residues" evidence="1">
    <location>
        <begin position="153"/>
        <end position="162"/>
    </location>
</feature>
<sequence length="202" mass="22570">MAATLTIPTVRWSYYTSYESRGAQGSHGRNGLEQLTSVLVTERHWKRSNLVLNYSGLVHRSIDGALPSPSCLFALKHEGDDGQNAISNEEEMDTTPRTSKRRIVKQVVVSSDDESEDILESHRLGNRFIGSPGNEPPITPMMKGCLETPTSRRYPKRARKQVSRYAEQKSSQDDEGSEGDDESLSHCTPLKRRKTVVSGRAH</sequence>
<dbReference type="VEuPathDB" id="FungiDB:PLEOSDRAFT_1103701"/>
<proteinExistence type="predicted"/>
<gene>
    <name evidence="2" type="ORF">PLEOSDRAFT_1103701</name>
</gene>
<dbReference type="InParanoid" id="A0A067NP11"/>
<feature type="compositionally biased region" description="Acidic residues" evidence="1">
    <location>
        <begin position="173"/>
        <end position="182"/>
    </location>
</feature>
<feature type="region of interest" description="Disordered" evidence="1">
    <location>
        <begin position="125"/>
        <end position="202"/>
    </location>
</feature>
<reference evidence="3" key="1">
    <citation type="journal article" date="2014" name="Proc. Natl. Acad. Sci. U.S.A.">
        <title>Extensive sampling of basidiomycete genomes demonstrates inadequacy of the white-rot/brown-rot paradigm for wood decay fungi.</title>
        <authorList>
            <person name="Riley R."/>
            <person name="Salamov A.A."/>
            <person name="Brown D.W."/>
            <person name="Nagy L.G."/>
            <person name="Floudas D."/>
            <person name="Held B.W."/>
            <person name="Levasseur A."/>
            <person name="Lombard V."/>
            <person name="Morin E."/>
            <person name="Otillar R."/>
            <person name="Lindquist E.A."/>
            <person name="Sun H."/>
            <person name="LaButti K.M."/>
            <person name="Schmutz J."/>
            <person name="Jabbour D."/>
            <person name="Luo H."/>
            <person name="Baker S.E."/>
            <person name="Pisabarro A.G."/>
            <person name="Walton J.D."/>
            <person name="Blanchette R.A."/>
            <person name="Henrissat B."/>
            <person name="Martin F."/>
            <person name="Cullen D."/>
            <person name="Hibbett D.S."/>
            <person name="Grigoriev I.V."/>
        </authorList>
    </citation>
    <scope>NUCLEOTIDE SEQUENCE [LARGE SCALE GENOMIC DNA]</scope>
    <source>
        <strain evidence="3">PC15</strain>
    </source>
</reference>
<accession>A0A067NP11</accession>
<dbReference type="AlphaFoldDB" id="A0A067NP11"/>
<dbReference type="HOGENOM" id="CLU_1355140_0_0_1"/>
<feature type="compositionally biased region" description="Basic residues" evidence="1">
    <location>
        <begin position="189"/>
        <end position="202"/>
    </location>
</feature>
<protein>
    <submittedName>
        <fullName evidence="2">Uncharacterized protein</fullName>
    </submittedName>
</protein>
<dbReference type="Proteomes" id="UP000027073">
    <property type="component" value="Unassembled WGS sequence"/>
</dbReference>
<evidence type="ECO:0000313" key="3">
    <source>
        <dbReference type="Proteomes" id="UP000027073"/>
    </source>
</evidence>
<evidence type="ECO:0000256" key="1">
    <source>
        <dbReference type="SAM" id="MobiDB-lite"/>
    </source>
</evidence>
<dbReference type="EMBL" id="KL198007">
    <property type="protein sequence ID" value="KDQ29689.1"/>
    <property type="molecule type" value="Genomic_DNA"/>
</dbReference>